<evidence type="ECO:0000313" key="2">
    <source>
        <dbReference type="Proteomes" id="UP000198850"/>
    </source>
</evidence>
<protein>
    <submittedName>
        <fullName evidence="1">Uncharacterized protein</fullName>
    </submittedName>
</protein>
<evidence type="ECO:0000313" key="1">
    <source>
        <dbReference type="EMBL" id="SEB10610.1"/>
    </source>
</evidence>
<organism evidence="1 2">
    <name type="scientific">Pedobacter hartonius</name>
    <dbReference type="NCBI Taxonomy" id="425514"/>
    <lineage>
        <taxon>Bacteria</taxon>
        <taxon>Pseudomonadati</taxon>
        <taxon>Bacteroidota</taxon>
        <taxon>Sphingobacteriia</taxon>
        <taxon>Sphingobacteriales</taxon>
        <taxon>Sphingobacteriaceae</taxon>
        <taxon>Pedobacter</taxon>
    </lineage>
</organism>
<dbReference type="Proteomes" id="UP000198850">
    <property type="component" value="Unassembled WGS sequence"/>
</dbReference>
<accession>A0A1H4GNM2</accession>
<reference evidence="1 2" key="1">
    <citation type="submission" date="2016-10" db="EMBL/GenBank/DDBJ databases">
        <authorList>
            <person name="de Groot N.N."/>
        </authorList>
    </citation>
    <scope>NUCLEOTIDE SEQUENCE [LARGE SCALE GENOMIC DNA]</scope>
    <source>
        <strain evidence="1 2">DSM 19033</strain>
    </source>
</reference>
<dbReference type="STRING" id="425514.SAMN05443550_110190"/>
<dbReference type="EMBL" id="FNRA01000010">
    <property type="protein sequence ID" value="SEB10610.1"/>
    <property type="molecule type" value="Genomic_DNA"/>
</dbReference>
<sequence>MTLSIFTRENRSYRIAGSVDRSYTIDLSNSGTTRRINVPNLVK</sequence>
<gene>
    <name evidence="1" type="ORF">SAMN05443550_110190</name>
</gene>
<dbReference type="AlphaFoldDB" id="A0A1H4GNM2"/>
<keyword evidence="2" id="KW-1185">Reference proteome</keyword>
<name>A0A1H4GNM2_9SPHI</name>
<proteinExistence type="predicted"/>